<keyword evidence="2 4" id="KW-0863">Zinc-finger</keyword>
<dbReference type="EMBL" id="JAQOWY010000033">
    <property type="protein sequence ID" value="KAK1854689.1"/>
    <property type="molecule type" value="Genomic_DNA"/>
</dbReference>
<organism evidence="7 8">
    <name type="scientific">Colletotrichum chrysophilum</name>
    <dbReference type="NCBI Taxonomy" id="1836956"/>
    <lineage>
        <taxon>Eukaryota</taxon>
        <taxon>Fungi</taxon>
        <taxon>Dikarya</taxon>
        <taxon>Ascomycota</taxon>
        <taxon>Pezizomycotina</taxon>
        <taxon>Sordariomycetes</taxon>
        <taxon>Hypocreomycetidae</taxon>
        <taxon>Glomerellales</taxon>
        <taxon>Glomerellaceae</taxon>
        <taxon>Colletotrichum</taxon>
        <taxon>Colletotrichum gloeosporioides species complex</taxon>
    </lineage>
</organism>
<evidence type="ECO:0000256" key="3">
    <source>
        <dbReference type="ARBA" id="ARBA00022833"/>
    </source>
</evidence>
<evidence type="ECO:0000313" key="7">
    <source>
        <dbReference type="EMBL" id="KAK1854689.1"/>
    </source>
</evidence>
<evidence type="ECO:0000256" key="2">
    <source>
        <dbReference type="ARBA" id="ARBA00022771"/>
    </source>
</evidence>
<evidence type="ECO:0000313" key="8">
    <source>
        <dbReference type="Proteomes" id="UP001243330"/>
    </source>
</evidence>
<evidence type="ECO:0000256" key="1">
    <source>
        <dbReference type="ARBA" id="ARBA00022723"/>
    </source>
</evidence>
<keyword evidence="8" id="KW-1185">Reference proteome</keyword>
<dbReference type="InterPro" id="IPR011011">
    <property type="entry name" value="Znf_FYVE_PHD"/>
</dbReference>
<dbReference type="Proteomes" id="UP001243330">
    <property type="component" value="Unassembled WGS sequence"/>
</dbReference>
<protein>
    <recommendedName>
        <fullName evidence="6">PHD-type domain-containing protein</fullName>
    </recommendedName>
</protein>
<accession>A0AAD9AZR1</accession>
<dbReference type="Gene3D" id="3.30.40.10">
    <property type="entry name" value="Zinc/RING finger domain, C3HC4 (zinc finger)"/>
    <property type="match status" value="1"/>
</dbReference>
<dbReference type="AlphaFoldDB" id="A0AAD9AZR1"/>
<dbReference type="PROSITE" id="PS50016">
    <property type="entry name" value="ZF_PHD_2"/>
    <property type="match status" value="1"/>
</dbReference>
<feature type="region of interest" description="Disordered" evidence="5">
    <location>
        <begin position="1"/>
        <end position="45"/>
    </location>
</feature>
<dbReference type="GO" id="GO:0008270">
    <property type="term" value="F:zinc ion binding"/>
    <property type="evidence" value="ECO:0007669"/>
    <property type="project" value="UniProtKB-KW"/>
</dbReference>
<feature type="region of interest" description="Disordered" evidence="5">
    <location>
        <begin position="278"/>
        <end position="316"/>
    </location>
</feature>
<dbReference type="SUPFAM" id="SSF57903">
    <property type="entry name" value="FYVE/PHD zinc finger"/>
    <property type="match status" value="1"/>
</dbReference>
<feature type="compositionally biased region" description="Polar residues" evidence="5">
    <location>
        <begin position="1"/>
        <end position="12"/>
    </location>
</feature>
<evidence type="ECO:0000256" key="4">
    <source>
        <dbReference type="PROSITE-ProRule" id="PRU00146"/>
    </source>
</evidence>
<dbReference type="InterPro" id="IPR019787">
    <property type="entry name" value="Znf_PHD-finger"/>
</dbReference>
<gene>
    <name evidence="7" type="ORF">CCHR01_02730</name>
</gene>
<proteinExistence type="predicted"/>
<sequence>MSPTREASSPRSSGRPAKRARTQQIASTRSRRPLPPTEPTTSEEVHLEAANTITVAVGSDTQALPPLARYKAWKKSGGQHDAFCFVCQEPDNLVPCDTCRRSYHDAHKPPKSSQALHGDDSLWYCPVCVDRGWHSNPPIITPPSSPQRIEVSQVAEGISEATQHSTSVDPSPALPEPPVMPTRLVSAEQPENRAARSRNPPVRKSRFTTLPAEVDSALAVVYRELESVPILQTKVSELEADTKRLQQVISMQRNEMTMMQTAVNKTGSLQAELQKLRAEAAERDAEQSEKGELERKNRELEAELGKAKDELEDRNRTLQEWKRKLSSLIGE</sequence>
<dbReference type="InterPro" id="IPR013083">
    <property type="entry name" value="Znf_RING/FYVE/PHD"/>
</dbReference>
<evidence type="ECO:0000259" key="6">
    <source>
        <dbReference type="PROSITE" id="PS50016"/>
    </source>
</evidence>
<comment type="caution">
    <text evidence="7">The sequence shown here is derived from an EMBL/GenBank/DDBJ whole genome shotgun (WGS) entry which is preliminary data.</text>
</comment>
<keyword evidence="3" id="KW-0862">Zinc</keyword>
<feature type="compositionally biased region" description="Polar residues" evidence="5">
    <location>
        <begin position="160"/>
        <end position="169"/>
    </location>
</feature>
<feature type="region of interest" description="Disordered" evidence="5">
    <location>
        <begin position="158"/>
        <end position="179"/>
    </location>
</feature>
<name>A0AAD9AZR1_9PEZI</name>
<reference evidence="7" key="1">
    <citation type="submission" date="2023-01" db="EMBL/GenBank/DDBJ databases">
        <title>Colletotrichum chrysophilum M932 genome sequence.</title>
        <authorList>
            <person name="Baroncelli R."/>
        </authorList>
    </citation>
    <scope>NUCLEOTIDE SEQUENCE</scope>
    <source>
        <strain evidence="7">M932</strain>
    </source>
</reference>
<feature type="domain" description="PHD-type" evidence="6">
    <location>
        <begin position="81"/>
        <end position="131"/>
    </location>
</feature>
<evidence type="ECO:0000256" key="5">
    <source>
        <dbReference type="SAM" id="MobiDB-lite"/>
    </source>
</evidence>
<keyword evidence="1" id="KW-0479">Metal-binding</keyword>